<accession>A0AB94IHP6</accession>
<dbReference type="GO" id="GO:0005975">
    <property type="term" value="P:carbohydrate metabolic process"/>
    <property type="evidence" value="ECO:0007669"/>
    <property type="project" value="InterPro"/>
</dbReference>
<keyword evidence="3" id="KW-1185">Reference proteome</keyword>
<dbReference type="Gene3D" id="3.20.20.370">
    <property type="entry name" value="Glycoside hydrolase/deacetylase"/>
    <property type="match status" value="1"/>
</dbReference>
<feature type="domain" description="NodB homology" evidence="1">
    <location>
        <begin position="1"/>
        <end position="55"/>
    </location>
</feature>
<evidence type="ECO:0000313" key="2">
    <source>
        <dbReference type="EMBL" id="ETI66566.1"/>
    </source>
</evidence>
<dbReference type="RefSeq" id="WP_024030551.1">
    <property type="nucleotide sequence ID" value="NZ_ALAN01000129.1"/>
</dbReference>
<proteinExistence type="predicted"/>
<reference evidence="2 3" key="1">
    <citation type="journal article" date="2014" name="Environ. Microbiol.">
        <title>The nitrate-ammonifying and nosZ-carrying bacterium Bacillus vireti is a potent source and sink for nitric and nitrous oxide under high nitrate conditions.</title>
        <authorList>
            <person name="Mania D."/>
            <person name="Heylen K."/>
            <person name="van Spanning R.J."/>
            <person name="Frostegard A."/>
        </authorList>
    </citation>
    <scope>NUCLEOTIDE SEQUENCE [LARGE SCALE GENOMIC DNA]</scope>
    <source>
        <strain evidence="2 3">LMG 21834</strain>
    </source>
</reference>
<sequence length="55" mass="5829">MNCGEIADTGQAIKSVTGKEPAIIRTPYGDTNADVAAISKQEGYSIFLSISIIRL</sequence>
<dbReference type="EMBL" id="ALAN01000129">
    <property type="protein sequence ID" value="ETI66566.1"/>
    <property type="molecule type" value="Genomic_DNA"/>
</dbReference>
<protein>
    <recommendedName>
        <fullName evidence="1">NodB homology domain-containing protein</fullName>
    </recommendedName>
</protein>
<comment type="caution">
    <text evidence="2">The sequence shown here is derived from an EMBL/GenBank/DDBJ whole genome shotgun (WGS) entry which is preliminary data.</text>
</comment>
<dbReference type="Pfam" id="PF01522">
    <property type="entry name" value="Polysacc_deac_1"/>
    <property type="match status" value="1"/>
</dbReference>
<dbReference type="InterPro" id="IPR002509">
    <property type="entry name" value="NODB_dom"/>
</dbReference>
<dbReference type="PROSITE" id="PS51677">
    <property type="entry name" value="NODB"/>
    <property type="match status" value="1"/>
</dbReference>
<gene>
    <name evidence="2" type="ORF">BAVI_21933</name>
</gene>
<dbReference type="InterPro" id="IPR011330">
    <property type="entry name" value="Glyco_hydro/deAcase_b/a-brl"/>
</dbReference>
<dbReference type="GO" id="GO:0016810">
    <property type="term" value="F:hydrolase activity, acting on carbon-nitrogen (but not peptide) bonds"/>
    <property type="evidence" value="ECO:0007669"/>
    <property type="project" value="InterPro"/>
</dbReference>
<dbReference type="AlphaFoldDB" id="A0AB94IHP6"/>
<evidence type="ECO:0000259" key="1">
    <source>
        <dbReference type="PROSITE" id="PS51677"/>
    </source>
</evidence>
<dbReference type="Proteomes" id="UP000018877">
    <property type="component" value="Unassembled WGS sequence"/>
</dbReference>
<dbReference type="SUPFAM" id="SSF88713">
    <property type="entry name" value="Glycoside hydrolase/deacetylase"/>
    <property type="match status" value="1"/>
</dbReference>
<name>A0AB94IHP6_9BACI</name>
<organism evidence="2 3">
    <name type="scientific">Neobacillus vireti LMG 21834</name>
    <dbReference type="NCBI Taxonomy" id="1131730"/>
    <lineage>
        <taxon>Bacteria</taxon>
        <taxon>Bacillati</taxon>
        <taxon>Bacillota</taxon>
        <taxon>Bacilli</taxon>
        <taxon>Bacillales</taxon>
        <taxon>Bacillaceae</taxon>
        <taxon>Neobacillus</taxon>
    </lineage>
</organism>
<evidence type="ECO:0000313" key="3">
    <source>
        <dbReference type="Proteomes" id="UP000018877"/>
    </source>
</evidence>